<dbReference type="InterPro" id="IPR000873">
    <property type="entry name" value="AMP-dep_synth/lig_dom"/>
</dbReference>
<name>A0A1I0IEA6_9GAMM</name>
<dbReference type="InterPro" id="IPR020845">
    <property type="entry name" value="AMP-binding_CS"/>
</dbReference>
<dbReference type="Gene3D" id="3.30.300.30">
    <property type="match status" value="1"/>
</dbReference>
<evidence type="ECO:0000313" key="5">
    <source>
        <dbReference type="EMBL" id="SET94305.1"/>
    </source>
</evidence>
<comment type="similarity">
    <text evidence="1">Belongs to the ATP-dependent AMP-binding enzyme family.</text>
</comment>
<evidence type="ECO:0000256" key="1">
    <source>
        <dbReference type="ARBA" id="ARBA00006432"/>
    </source>
</evidence>
<gene>
    <name evidence="5" type="ORF">SAMN04487962_1552</name>
</gene>
<reference evidence="6" key="1">
    <citation type="submission" date="2016-10" db="EMBL/GenBank/DDBJ databases">
        <authorList>
            <person name="Varghese N."/>
            <person name="Submissions S."/>
        </authorList>
    </citation>
    <scope>NUCLEOTIDE SEQUENCE [LARGE SCALE GENOMIC DNA]</scope>
    <source>
        <strain evidence="6">CGMCC 1.6489</strain>
    </source>
</reference>
<proteinExistence type="inferred from homology"/>
<dbReference type="FunFam" id="3.30.300.30:FF:000008">
    <property type="entry name" value="2,3-dihydroxybenzoate-AMP ligase"/>
    <property type="match status" value="1"/>
</dbReference>
<evidence type="ECO:0000256" key="2">
    <source>
        <dbReference type="ARBA" id="ARBA00022598"/>
    </source>
</evidence>
<keyword evidence="6" id="KW-1185">Reference proteome</keyword>
<sequence>MDIGFITRRSQWPCRRIGGHRPAVSFEDRETWTHDQLRERVNARANALIGRGVRSGDRVGILLYNALEYWALYLAVTRIGAIAVRLNFRLTAEELEFAITDSGCGTLCFHASLAETLAPVRQGLPVSDFIALEQEDAPVPHWAASWSVLDGDTGNPPGPRPAQTYPAMLMYTSGTTGRPKGALWSHSNALWFAAIQALQWGFDQDTVAMTTGPMYHVGAVEDLTSSALAAGGHAVVLRSGGFSIYRVLATVERQTVTDLFLFPFMIYELAQLNVEEAEKYDLSSLKRILSGGDPLLPWATQVLQRRYPWIEISQVYGLTEGTPIAACSTGEETLSCPDSVGRPMPFTEISLRDDEGQQVATGAEGEIWIRSPVVCERYWQRPDASAETFVNGWCRTGDLGRLTEDGLLCISGRKKDMIRTGGENVYPAEVEDVLMRHPDVREVAVIAVPDARFIESVCAVVVPGNDAAIAKDIIDHCRKHLAGFKCPKHVVFADELPRTPSGKLMKYRLRDDYHHLGTAPDTLF</sequence>
<dbReference type="GO" id="GO:0006631">
    <property type="term" value="P:fatty acid metabolic process"/>
    <property type="evidence" value="ECO:0007669"/>
    <property type="project" value="TreeGrafter"/>
</dbReference>
<dbReference type="Pfam" id="PF13193">
    <property type="entry name" value="AMP-binding_C"/>
    <property type="match status" value="1"/>
</dbReference>
<dbReference type="RefSeq" id="WP_091855274.1">
    <property type="nucleotide sequence ID" value="NZ_FOHZ01000055.1"/>
</dbReference>
<dbReference type="InterPro" id="IPR025110">
    <property type="entry name" value="AMP-bd_C"/>
</dbReference>
<dbReference type="PANTHER" id="PTHR43201">
    <property type="entry name" value="ACYL-COA SYNTHETASE"/>
    <property type="match status" value="1"/>
</dbReference>
<dbReference type="Gene3D" id="3.40.50.12780">
    <property type="entry name" value="N-terminal domain of ligase-like"/>
    <property type="match status" value="1"/>
</dbReference>
<evidence type="ECO:0000259" key="4">
    <source>
        <dbReference type="Pfam" id="PF13193"/>
    </source>
</evidence>
<organism evidence="5 6">
    <name type="scientific">Marinobacter segnicrescens</name>
    <dbReference type="NCBI Taxonomy" id="430453"/>
    <lineage>
        <taxon>Bacteria</taxon>
        <taxon>Pseudomonadati</taxon>
        <taxon>Pseudomonadota</taxon>
        <taxon>Gammaproteobacteria</taxon>
        <taxon>Pseudomonadales</taxon>
        <taxon>Marinobacteraceae</taxon>
        <taxon>Marinobacter</taxon>
    </lineage>
</organism>
<dbReference type="STRING" id="430453.SAMN04487962_1552"/>
<dbReference type="InterPro" id="IPR045851">
    <property type="entry name" value="AMP-bd_C_sf"/>
</dbReference>
<dbReference type="OrthoDB" id="9803968at2"/>
<dbReference type="PANTHER" id="PTHR43201:SF5">
    <property type="entry name" value="MEDIUM-CHAIN ACYL-COA LIGASE ACSF2, MITOCHONDRIAL"/>
    <property type="match status" value="1"/>
</dbReference>
<keyword evidence="2" id="KW-0436">Ligase</keyword>
<feature type="domain" description="AMP-dependent synthetase/ligase" evidence="3">
    <location>
        <begin position="20"/>
        <end position="379"/>
    </location>
</feature>
<feature type="domain" description="AMP-binding enzyme C-terminal" evidence="4">
    <location>
        <begin position="429"/>
        <end position="503"/>
    </location>
</feature>
<dbReference type="Pfam" id="PF00501">
    <property type="entry name" value="AMP-binding"/>
    <property type="match status" value="1"/>
</dbReference>
<dbReference type="AlphaFoldDB" id="A0A1I0IEA6"/>
<dbReference type="GO" id="GO:0031956">
    <property type="term" value="F:medium-chain fatty acid-CoA ligase activity"/>
    <property type="evidence" value="ECO:0007669"/>
    <property type="project" value="TreeGrafter"/>
</dbReference>
<dbReference type="PROSITE" id="PS00455">
    <property type="entry name" value="AMP_BINDING"/>
    <property type="match status" value="1"/>
</dbReference>
<accession>A0A1I0IEA6</accession>
<evidence type="ECO:0000313" key="6">
    <source>
        <dbReference type="Proteomes" id="UP000198762"/>
    </source>
</evidence>
<evidence type="ECO:0000259" key="3">
    <source>
        <dbReference type="Pfam" id="PF00501"/>
    </source>
</evidence>
<dbReference type="Proteomes" id="UP000198762">
    <property type="component" value="Unassembled WGS sequence"/>
</dbReference>
<dbReference type="InterPro" id="IPR042099">
    <property type="entry name" value="ANL_N_sf"/>
</dbReference>
<dbReference type="EMBL" id="FOHZ01000055">
    <property type="protein sequence ID" value="SET94305.1"/>
    <property type="molecule type" value="Genomic_DNA"/>
</dbReference>
<protein>
    <submittedName>
        <fullName evidence="5">Fatty-acyl-CoA synthase</fullName>
    </submittedName>
</protein>
<dbReference type="SUPFAM" id="SSF56801">
    <property type="entry name" value="Acetyl-CoA synthetase-like"/>
    <property type="match status" value="1"/>
</dbReference>